<dbReference type="EMBL" id="JARGYC010000088">
    <property type="protein sequence ID" value="MDF0603335.1"/>
    <property type="molecule type" value="Genomic_DNA"/>
</dbReference>
<evidence type="ECO:0000313" key="1">
    <source>
        <dbReference type="EMBL" id="MDF0603335.1"/>
    </source>
</evidence>
<accession>A0AAE3TA53</accession>
<gene>
    <name evidence="1" type="ORF">P1J78_21615</name>
</gene>
<name>A0AAE3TA53_9RHOB</name>
<sequence length="143" mass="16087">MAMTAAVHPLDTQAPAFRQTMNAADRSLLEHLRVTALDCRAAARADLFEACAMLAVEKPKAREAHAKTLIRTLSQILGKAPRFHRPGVAELSFDEDWLVALSRAVRREDHDSIAFLLRSRVPQHARRSLLFLMAMVSENFRQV</sequence>
<proteinExistence type="predicted"/>
<dbReference type="Proteomes" id="UP001220964">
    <property type="component" value="Unassembled WGS sequence"/>
</dbReference>
<reference evidence="1" key="1">
    <citation type="submission" date="2023-03" db="EMBL/GenBank/DDBJ databases">
        <title>Multiphase analysis and comparison of six strains from genera Psychromarinibacter, Lutimaribacter, and Maritimibacter, including a novel species: Psychromarinibacter sediminicola sp. nov.</title>
        <authorList>
            <person name="Wang Y.-H."/>
            <person name="Ye M.-Q."/>
            <person name="Du Z.-J."/>
        </authorList>
    </citation>
    <scope>NUCLEOTIDE SEQUENCE</scope>
    <source>
        <strain evidence="1">C21-152</strain>
    </source>
</reference>
<keyword evidence="2" id="KW-1185">Reference proteome</keyword>
<dbReference type="RefSeq" id="WP_275569458.1">
    <property type="nucleotide sequence ID" value="NZ_JARGYC010000088.1"/>
</dbReference>
<comment type="caution">
    <text evidence="1">The sequence shown here is derived from an EMBL/GenBank/DDBJ whole genome shotgun (WGS) entry which is preliminary data.</text>
</comment>
<protein>
    <submittedName>
        <fullName evidence="1">Uncharacterized protein</fullName>
    </submittedName>
</protein>
<evidence type="ECO:0000313" key="2">
    <source>
        <dbReference type="Proteomes" id="UP001220964"/>
    </source>
</evidence>
<dbReference type="AlphaFoldDB" id="A0AAE3TA53"/>
<organism evidence="1 2">
    <name type="scientific">Psychromarinibacter sediminicola</name>
    <dbReference type="NCBI Taxonomy" id="3033385"/>
    <lineage>
        <taxon>Bacteria</taxon>
        <taxon>Pseudomonadati</taxon>
        <taxon>Pseudomonadota</taxon>
        <taxon>Alphaproteobacteria</taxon>
        <taxon>Rhodobacterales</taxon>
        <taxon>Paracoccaceae</taxon>
        <taxon>Psychromarinibacter</taxon>
    </lineage>
</organism>